<name>A0A1T4ME67_9ENTE</name>
<gene>
    <name evidence="6" type="ORF">SAMN02745116_01066</name>
</gene>
<evidence type="ECO:0000259" key="4">
    <source>
        <dbReference type="PROSITE" id="PS50932"/>
    </source>
</evidence>
<evidence type="ECO:0000313" key="7">
    <source>
        <dbReference type="Proteomes" id="UP000190328"/>
    </source>
</evidence>
<organism evidence="6 7">
    <name type="scientific">Pilibacter termitis</name>
    <dbReference type="NCBI Taxonomy" id="263852"/>
    <lineage>
        <taxon>Bacteria</taxon>
        <taxon>Bacillati</taxon>
        <taxon>Bacillota</taxon>
        <taxon>Bacilli</taxon>
        <taxon>Lactobacillales</taxon>
        <taxon>Enterococcaceae</taxon>
        <taxon>Pilibacter</taxon>
    </lineage>
</organism>
<accession>A0A1T4ME67</accession>
<dbReference type="Pfam" id="PF13377">
    <property type="entry name" value="Peripla_BP_3"/>
    <property type="match status" value="1"/>
</dbReference>
<dbReference type="PROSITE" id="PS50932">
    <property type="entry name" value="HTH_LACI_2"/>
    <property type="match status" value="1"/>
</dbReference>
<dbReference type="InterPro" id="IPR001387">
    <property type="entry name" value="Cro/C1-type_HTH"/>
</dbReference>
<keyword evidence="2" id="KW-0238">DNA-binding</keyword>
<dbReference type="InterPro" id="IPR028082">
    <property type="entry name" value="Peripla_BP_I"/>
</dbReference>
<dbReference type="GO" id="GO:0000976">
    <property type="term" value="F:transcription cis-regulatory region binding"/>
    <property type="evidence" value="ECO:0007669"/>
    <property type="project" value="TreeGrafter"/>
</dbReference>
<feature type="domain" description="HTH cro/C1-type" evidence="5">
    <location>
        <begin position="3"/>
        <end position="46"/>
    </location>
</feature>
<dbReference type="PANTHER" id="PTHR30146:SF109">
    <property type="entry name" value="HTH-TYPE TRANSCRIPTIONAL REGULATOR GALS"/>
    <property type="match status" value="1"/>
</dbReference>
<dbReference type="GO" id="GO:0003700">
    <property type="term" value="F:DNA-binding transcription factor activity"/>
    <property type="evidence" value="ECO:0007669"/>
    <property type="project" value="TreeGrafter"/>
</dbReference>
<dbReference type="CDD" id="cd06294">
    <property type="entry name" value="PBP1_MalR-like"/>
    <property type="match status" value="1"/>
</dbReference>
<dbReference type="Gene3D" id="1.10.260.40">
    <property type="entry name" value="lambda repressor-like DNA-binding domains"/>
    <property type="match status" value="1"/>
</dbReference>
<evidence type="ECO:0000256" key="1">
    <source>
        <dbReference type="ARBA" id="ARBA00023015"/>
    </source>
</evidence>
<proteinExistence type="predicted"/>
<evidence type="ECO:0000313" key="6">
    <source>
        <dbReference type="EMBL" id="SJZ65213.1"/>
    </source>
</evidence>
<dbReference type="InterPro" id="IPR010982">
    <property type="entry name" value="Lambda_DNA-bd_dom_sf"/>
</dbReference>
<keyword evidence="3" id="KW-0804">Transcription</keyword>
<dbReference type="Proteomes" id="UP000190328">
    <property type="component" value="Unassembled WGS sequence"/>
</dbReference>
<dbReference type="SUPFAM" id="SSF47413">
    <property type="entry name" value="lambda repressor-like DNA-binding domains"/>
    <property type="match status" value="1"/>
</dbReference>
<evidence type="ECO:0000256" key="2">
    <source>
        <dbReference type="ARBA" id="ARBA00023125"/>
    </source>
</evidence>
<dbReference type="SMART" id="SM00354">
    <property type="entry name" value="HTH_LACI"/>
    <property type="match status" value="1"/>
</dbReference>
<sequence>MVTIKDIAKKVGVAPSTVSRVIQDNSSISEETKVRVRQAMEELGYVPNVAARNLVRGLTNAVGVIFPPTEYGERTSSPFFMQILSSINQEAINNQYTVAIATGRSPEQLLENTKLMYGQKRVDGFILLYANNNDPVREYLRKQKIPYVVIGTPNDFENETTYVDNDNQLLGKNAVDALVERGHERIMLVVESMDNSWVQDRYYGYIRGMRHYGLDTFETIVLDRKEPMTILAFQESIRNYRPTALIVVDDILSLRVIQLLQMSNVLVPDDISVISFNNSIYAKLIHPYITTFDIHVEELGRVALKRLTEEVKGETQMRHVKVIIPHSLKNRESVKTKTKGLNRGDR</sequence>
<dbReference type="OrthoDB" id="9788209at2"/>
<dbReference type="EMBL" id="FUXI01000009">
    <property type="protein sequence ID" value="SJZ65213.1"/>
    <property type="molecule type" value="Genomic_DNA"/>
</dbReference>
<dbReference type="CDD" id="cd01392">
    <property type="entry name" value="HTH_LacI"/>
    <property type="match status" value="1"/>
</dbReference>
<protein>
    <submittedName>
        <fullName evidence="6">Transcriptional regulator, LacI family</fullName>
    </submittedName>
</protein>
<dbReference type="AlphaFoldDB" id="A0A1T4ME67"/>
<evidence type="ECO:0000259" key="5">
    <source>
        <dbReference type="PROSITE" id="PS50943"/>
    </source>
</evidence>
<dbReference type="InterPro" id="IPR046335">
    <property type="entry name" value="LacI/GalR-like_sensor"/>
</dbReference>
<dbReference type="PROSITE" id="PS50943">
    <property type="entry name" value="HTH_CROC1"/>
    <property type="match status" value="1"/>
</dbReference>
<feature type="domain" description="HTH lacI-type" evidence="4">
    <location>
        <begin position="2"/>
        <end position="56"/>
    </location>
</feature>
<keyword evidence="7" id="KW-1185">Reference proteome</keyword>
<dbReference type="Pfam" id="PF00356">
    <property type="entry name" value="LacI"/>
    <property type="match status" value="1"/>
</dbReference>
<dbReference type="STRING" id="263852.SAMN02745116_01066"/>
<dbReference type="Gene3D" id="3.40.50.2300">
    <property type="match status" value="2"/>
</dbReference>
<dbReference type="PANTHER" id="PTHR30146">
    <property type="entry name" value="LACI-RELATED TRANSCRIPTIONAL REPRESSOR"/>
    <property type="match status" value="1"/>
</dbReference>
<reference evidence="6 7" key="1">
    <citation type="submission" date="2017-02" db="EMBL/GenBank/DDBJ databases">
        <authorList>
            <person name="Peterson S.W."/>
        </authorList>
    </citation>
    <scope>NUCLEOTIDE SEQUENCE [LARGE SCALE GENOMIC DNA]</scope>
    <source>
        <strain evidence="6 7">ATCC BAA-1030</strain>
    </source>
</reference>
<dbReference type="SUPFAM" id="SSF53822">
    <property type="entry name" value="Periplasmic binding protein-like I"/>
    <property type="match status" value="1"/>
</dbReference>
<dbReference type="InterPro" id="IPR000843">
    <property type="entry name" value="HTH_LacI"/>
</dbReference>
<evidence type="ECO:0000256" key="3">
    <source>
        <dbReference type="ARBA" id="ARBA00023163"/>
    </source>
</evidence>
<keyword evidence="1" id="KW-0805">Transcription regulation</keyword>
<dbReference type="RefSeq" id="WP_078806989.1">
    <property type="nucleotide sequence ID" value="NZ_FUXI01000009.1"/>
</dbReference>